<comment type="catalytic activity">
    <reaction evidence="7 10">
        <text>a (3R)-hydroxyacyl-[ACP] + NADP(+) = a 3-oxoacyl-[ACP] + NADPH + H(+)</text>
        <dbReference type="Rhea" id="RHEA:17397"/>
        <dbReference type="Rhea" id="RHEA-COMP:9916"/>
        <dbReference type="Rhea" id="RHEA-COMP:9945"/>
        <dbReference type="ChEBI" id="CHEBI:15378"/>
        <dbReference type="ChEBI" id="CHEBI:57783"/>
        <dbReference type="ChEBI" id="CHEBI:58349"/>
        <dbReference type="ChEBI" id="CHEBI:78776"/>
        <dbReference type="ChEBI" id="CHEBI:78827"/>
        <dbReference type="EC" id="1.1.1.100"/>
    </reaction>
</comment>
<evidence type="ECO:0000256" key="5">
    <source>
        <dbReference type="ARBA" id="ARBA00023002"/>
    </source>
</evidence>
<dbReference type="Pfam" id="PF13561">
    <property type="entry name" value="adh_short_C2"/>
    <property type="match status" value="1"/>
</dbReference>
<evidence type="ECO:0000256" key="6">
    <source>
        <dbReference type="ARBA" id="ARBA00023221"/>
    </source>
</evidence>
<keyword evidence="10" id="KW-0276">Fatty acid metabolism</keyword>
<evidence type="ECO:0000256" key="9">
    <source>
        <dbReference type="PIRSR" id="PIRSR611284-2"/>
    </source>
</evidence>
<evidence type="ECO:0000256" key="3">
    <source>
        <dbReference type="ARBA" id="ARBA00012948"/>
    </source>
</evidence>
<dbReference type="InterPro" id="IPR020904">
    <property type="entry name" value="Sc_DH/Rdtase_CS"/>
</dbReference>
<feature type="binding site" evidence="9">
    <location>
        <position position="186"/>
    </location>
    <ligand>
        <name>NADP(+)</name>
        <dbReference type="ChEBI" id="CHEBI:58349"/>
    </ligand>
</feature>
<evidence type="ECO:0000256" key="2">
    <source>
        <dbReference type="ARBA" id="ARBA00006484"/>
    </source>
</evidence>
<keyword evidence="10" id="KW-0444">Lipid biosynthesis</keyword>
<dbReference type="Proteomes" id="UP000046155">
    <property type="component" value="Unassembled WGS sequence"/>
</dbReference>
<keyword evidence="4 9" id="KW-0521">NADP</keyword>
<evidence type="ECO:0000313" key="12">
    <source>
        <dbReference type="EMBL" id="CEO87895.1"/>
    </source>
</evidence>
<feature type="binding site" evidence="9">
    <location>
        <position position="88"/>
    </location>
    <ligand>
        <name>NADP(+)</name>
        <dbReference type="ChEBI" id="CHEBI:58349"/>
    </ligand>
</feature>
<evidence type="ECO:0000256" key="8">
    <source>
        <dbReference type="PIRSR" id="PIRSR611284-1"/>
    </source>
</evidence>
<evidence type="ECO:0000256" key="10">
    <source>
        <dbReference type="RuleBase" id="RU366074"/>
    </source>
</evidence>
<feature type="binding site" evidence="9">
    <location>
        <begin position="10"/>
        <end position="13"/>
    </location>
    <ligand>
        <name>NADP(+)</name>
        <dbReference type="ChEBI" id="CHEBI:58349"/>
    </ligand>
</feature>
<dbReference type="NCBIfam" id="TIGR01830">
    <property type="entry name" value="3oxo_ACP_reduc"/>
    <property type="match status" value="1"/>
</dbReference>
<dbReference type="SUPFAM" id="SSF51735">
    <property type="entry name" value="NAD(P)-binding Rossmann-fold domains"/>
    <property type="match status" value="1"/>
</dbReference>
<comment type="function">
    <text evidence="10">Catalyzes the NADPH-dependent reduction of beta-ketoacyl-ACP substrates to beta-hydroxyacyl-ACP products, the first reductive step in the elongation cycle of fatty acid biosynthesis.</text>
</comment>
<dbReference type="InterPro" id="IPR002347">
    <property type="entry name" value="SDR_fam"/>
</dbReference>
<keyword evidence="6" id="KW-0753">Steroid metabolism</keyword>
<name>A0A0B7MCU7_9FIRM</name>
<dbReference type="AlphaFoldDB" id="A0A0B7MCU7"/>
<accession>A0A0B7MCU7</accession>
<dbReference type="PANTHER" id="PTHR42879">
    <property type="entry name" value="3-OXOACYL-(ACYL-CARRIER-PROTEIN) REDUCTASE"/>
    <property type="match status" value="1"/>
</dbReference>
<dbReference type="NCBIfam" id="NF005559">
    <property type="entry name" value="PRK07231.1"/>
    <property type="match status" value="1"/>
</dbReference>
<dbReference type="UniPathway" id="UPA00094"/>
<dbReference type="PRINTS" id="PR00080">
    <property type="entry name" value="SDRFAMILY"/>
</dbReference>
<dbReference type="CDD" id="cd05333">
    <property type="entry name" value="BKR_SDR_c"/>
    <property type="match status" value="1"/>
</dbReference>
<feature type="active site" description="Proton acceptor" evidence="8">
    <location>
        <position position="153"/>
    </location>
</feature>
<keyword evidence="13" id="KW-1185">Reference proteome</keyword>
<dbReference type="EMBL" id="CDRZ01000039">
    <property type="protein sequence ID" value="CEO87895.1"/>
    <property type="molecule type" value="Genomic_DNA"/>
</dbReference>
<feature type="binding site" evidence="9">
    <location>
        <begin position="153"/>
        <end position="157"/>
    </location>
    <ligand>
        <name>NADP(+)</name>
        <dbReference type="ChEBI" id="CHEBI:58349"/>
    </ligand>
</feature>
<dbReference type="InterPro" id="IPR036291">
    <property type="entry name" value="NAD(P)-bd_dom_sf"/>
</dbReference>
<gene>
    <name evidence="12" type="primary">fabG</name>
    <name evidence="12" type="ORF">SSCH_1330015</name>
</gene>
<evidence type="ECO:0000259" key="11">
    <source>
        <dbReference type="SMART" id="SM00822"/>
    </source>
</evidence>
<sequence>MKEEVALITGSARGIGRAIALRLGREGYKVVVSDLAAGESCEQVVQEIRNSGGIAVALSCDVADPLQVKEMINQVIDTFGRLDVLVNNAGVAKDNLLLRISDEEWHQTINTNLTGTFLCTRAAIRQMMKQRHGHIINISSVVGLYGNPGQAHYAASKAGIIGFTRSIAKEYGSRGITANAVAPGFIETPMTADIKKEYWEEILKQVPLGRAGTPEDVAGIVAFLASPDANYVTGQVIVVDGGMG</sequence>
<keyword evidence="10" id="KW-0275">Fatty acid biosynthesis</keyword>
<protein>
    <recommendedName>
        <fullName evidence="3 10">3-oxoacyl-[acyl-carrier-protein] reductase</fullName>
        <ecNumber evidence="3 10">1.1.1.100</ecNumber>
    </recommendedName>
</protein>
<comment type="pathway">
    <text evidence="1 10">Lipid metabolism; fatty acid biosynthesis.</text>
</comment>
<dbReference type="GO" id="GO:0004316">
    <property type="term" value="F:3-oxoacyl-[acyl-carrier-protein] reductase (NADPH) activity"/>
    <property type="evidence" value="ECO:0007669"/>
    <property type="project" value="UniProtKB-UniRule"/>
</dbReference>
<dbReference type="NCBIfam" id="NF009466">
    <property type="entry name" value="PRK12826.1-2"/>
    <property type="match status" value="1"/>
</dbReference>
<reference evidence="13" key="1">
    <citation type="submission" date="2015-01" db="EMBL/GenBank/DDBJ databases">
        <authorList>
            <person name="Manzoor Shahid"/>
            <person name="Zubair Saima"/>
        </authorList>
    </citation>
    <scope>NUCLEOTIDE SEQUENCE [LARGE SCALE GENOMIC DNA]</scope>
    <source>
        <strain evidence="13">Sp3</strain>
    </source>
</reference>
<dbReference type="InterPro" id="IPR050259">
    <property type="entry name" value="SDR"/>
</dbReference>
<evidence type="ECO:0000256" key="4">
    <source>
        <dbReference type="ARBA" id="ARBA00022857"/>
    </source>
</evidence>
<dbReference type="PROSITE" id="PS00061">
    <property type="entry name" value="ADH_SHORT"/>
    <property type="match status" value="1"/>
</dbReference>
<dbReference type="PANTHER" id="PTHR42879:SF2">
    <property type="entry name" value="3-OXOACYL-[ACYL-CARRIER-PROTEIN] REDUCTASE FABG"/>
    <property type="match status" value="1"/>
</dbReference>
<keyword evidence="10" id="KW-0443">Lipid metabolism</keyword>
<evidence type="ECO:0000256" key="7">
    <source>
        <dbReference type="ARBA" id="ARBA00048508"/>
    </source>
</evidence>
<organism evidence="12 13">
    <name type="scientific">Syntrophaceticus schinkii</name>
    <dbReference type="NCBI Taxonomy" id="499207"/>
    <lineage>
        <taxon>Bacteria</taxon>
        <taxon>Bacillati</taxon>
        <taxon>Bacillota</taxon>
        <taxon>Clostridia</taxon>
        <taxon>Thermoanaerobacterales</taxon>
        <taxon>Thermoanaerobacterales Family III. Incertae Sedis</taxon>
        <taxon>Syntrophaceticus</taxon>
    </lineage>
</organism>
<dbReference type="GO" id="GO:0006633">
    <property type="term" value="P:fatty acid biosynthetic process"/>
    <property type="evidence" value="ECO:0007669"/>
    <property type="project" value="UniProtKB-UniPathway"/>
</dbReference>
<dbReference type="GO" id="GO:0051287">
    <property type="term" value="F:NAD binding"/>
    <property type="evidence" value="ECO:0007669"/>
    <property type="project" value="UniProtKB-UniRule"/>
</dbReference>
<dbReference type="FunFam" id="3.40.50.720:FF:000115">
    <property type="entry name" value="3-oxoacyl-[acyl-carrier-protein] reductase FabG"/>
    <property type="match status" value="1"/>
</dbReference>
<dbReference type="GO" id="GO:0008202">
    <property type="term" value="P:steroid metabolic process"/>
    <property type="evidence" value="ECO:0007669"/>
    <property type="project" value="UniProtKB-KW"/>
</dbReference>
<comment type="similarity">
    <text evidence="2 10">Belongs to the short-chain dehydrogenases/reductases (SDR) family.</text>
</comment>
<dbReference type="InterPro" id="IPR011284">
    <property type="entry name" value="3oxo_ACP_reduc"/>
</dbReference>
<dbReference type="PRINTS" id="PR00081">
    <property type="entry name" value="GDHRDH"/>
</dbReference>
<dbReference type="InterPro" id="IPR057326">
    <property type="entry name" value="KR_dom"/>
</dbReference>
<proteinExistence type="inferred from homology"/>
<feature type="domain" description="Ketoreductase" evidence="11">
    <location>
        <begin position="4"/>
        <end position="184"/>
    </location>
</feature>
<keyword evidence="5 10" id="KW-0560">Oxidoreductase</keyword>
<evidence type="ECO:0000256" key="1">
    <source>
        <dbReference type="ARBA" id="ARBA00005194"/>
    </source>
</evidence>
<comment type="subunit">
    <text evidence="10">Homotetramer.</text>
</comment>
<dbReference type="Gene3D" id="3.40.50.720">
    <property type="entry name" value="NAD(P)-binding Rossmann-like Domain"/>
    <property type="match status" value="1"/>
</dbReference>
<dbReference type="EC" id="1.1.1.100" evidence="3 10"/>
<dbReference type="SMART" id="SM00822">
    <property type="entry name" value="PKS_KR"/>
    <property type="match status" value="1"/>
</dbReference>
<evidence type="ECO:0000313" key="13">
    <source>
        <dbReference type="Proteomes" id="UP000046155"/>
    </source>
</evidence>